<feature type="compositionally biased region" description="Basic and acidic residues" evidence="1">
    <location>
        <begin position="8"/>
        <end position="26"/>
    </location>
</feature>
<evidence type="ECO:0000313" key="3">
    <source>
        <dbReference type="Proteomes" id="UP000011713"/>
    </source>
</evidence>
<proteinExistence type="predicted"/>
<protein>
    <submittedName>
        <fullName evidence="2">Uncharacterized protein</fullName>
    </submittedName>
</protein>
<keyword evidence="3" id="KW-1185">Reference proteome</keyword>
<organism evidence="2 3">
    <name type="scientific">Hyaloperonospora arabidopsidis (strain Emoy2)</name>
    <name type="common">Downy mildew agent</name>
    <name type="synonym">Peronospora arabidopsidis</name>
    <dbReference type="NCBI Taxonomy" id="559515"/>
    <lineage>
        <taxon>Eukaryota</taxon>
        <taxon>Sar</taxon>
        <taxon>Stramenopiles</taxon>
        <taxon>Oomycota</taxon>
        <taxon>Peronosporomycetes</taxon>
        <taxon>Peronosporales</taxon>
        <taxon>Peronosporaceae</taxon>
        <taxon>Hyaloperonospora</taxon>
    </lineage>
</organism>
<dbReference type="AlphaFoldDB" id="M4BC39"/>
<evidence type="ECO:0000256" key="1">
    <source>
        <dbReference type="SAM" id="MobiDB-lite"/>
    </source>
</evidence>
<dbReference type="InParanoid" id="M4BC39"/>
<reference evidence="3" key="1">
    <citation type="journal article" date="2010" name="Science">
        <title>Signatures of adaptation to obligate biotrophy in the Hyaloperonospora arabidopsidis genome.</title>
        <authorList>
            <person name="Baxter L."/>
            <person name="Tripathy S."/>
            <person name="Ishaque N."/>
            <person name="Boot N."/>
            <person name="Cabral A."/>
            <person name="Kemen E."/>
            <person name="Thines M."/>
            <person name="Ah-Fong A."/>
            <person name="Anderson R."/>
            <person name="Badejoko W."/>
            <person name="Bittner-Eddy P."/>
            <person name="Boore J.L."/>
            <person name="Chibucos M.C."/>
            <person name="Coates M."/>
            <person name="Dehal P."/>
            <person name="Delehaunty K."/>
            <person name="Dong S."/>
            <person name="Downton P."/>
            <person name="Dumas B."/>
            <person name="Fabro G."/>
            <person name="Fronick C."/>
            <person name="Fuerstenberg S.I."/>
            <person name="Fulton L."/>
            <person name="Gaulin E."/>
            <person name="Govers F."/>
            <person name="Hughes L."/>
            <person name="Humphray S."/>
            <person name="Jiang R.H."/>
            <person name="Judelson H."/>
            <person name="Kamoun S."/>
            <person name="Kyung K."/>
            <person name="Meijer H."/>
            <person name="Minx P."/>
            <person name="Morris P."/>
            <person name="Nelson J."/>
            <person name="Phuntumart V."/>
            <person name="Qutob D."/>
            <person name="Rehmany A."/>
            <person name="Rougon-Cardoso A."/>
            <person name="Ryden P."/>
            <person name="Torto-Alalibo T."/>
            <person name="Studholme D."/>
            <person name="Wang Y."/>
            <person name="Win J."/>
            <person name="Wood J."/>
            <person name="Clifton S.W."/>
            <person name="Rogers J."/>
            <person name="Van den Ackerveken G."/>
            <person name="Jones J.D."/>
            <person name="McDowell J.M."/>
            <person name="Beynon J."/>
            <person name="Tyler B.M."/>
        </authorList>
    </citation>
    <scope>NUCLEOTIDE SEQUENCE [LARGE SCALE GENOMIC DNA]</scope>
    <source>
        <strain evidence="3">Emoy2</strain>
    </source>
</reference>
<dbReference type="VEuPathDB" id="FungiDB:HpaG803854"/>
<reference evidence="2" key="2">
    <citation type="submission" date="2015-06" db="UniProtKB">
        <authorList>
            <consortium name="EnsemblProtists"/>
        </authorList>
    </citation>
    <scope>IDENTIFICATION</scope>
    <source>
        <strain evidence="2">Emoy2</strain>
    </source>
</reference>
<sequence length="162" mass="18380">MATTAQPQERRDHNFEAQRRDADHTLPKRRRSSKRFVDRRRVERKGRLVSLTPITLDLDFEVDGSEKTRTQGSGLVLASMQRESCGATVAGNRSSLPDTGTKRPEVARGIISATAAAQSLQRERDDRQNKTKQAPSRIEWRRVRSGSQKQLQCCSEPRSHLK</sequence>
<dbReference type="Proteomes" id="UP000011713">
    <property type="component" value="Unassembled WGS sequence"/>
</dbReference>
<dbReference type="EnsemblProtists" id="HpaT803854">
    <property type="protein sequence ID" value="HpaP803854"/>
    <property type="gene ID" value="HpaG803854"/>
</dbReference>
<dbReference type="EMBL" id="JH598116">
    <property type="status" value="NOT_ANNOTATED_CDS"/>
    <property type="molecule type" value="Genomic_DNA"/>
</dbReference>
<name>M4BC39_HYAAE</name>
<feature type="region of interest" description="Disordered" evidence="1">
    <location>
        <begin position="1"/>
        <end position="38"/>
    </location>
</feature>
<feature type="region of interest" description="Disordered" evidence="1">
    <location>
        <begin position="116"/>
        <end position="162"/>
    </location>
</feature>
<evidence type="ECO:0000313" key="2">
    <source>
        <dbReference type="EnsemblProtists" id="HpaP803854"/>
    </source>
</evidence>
<accession>M4BC39</accession>
<dbReference type="HOGENOM" id="CLU_1638609_0_0_1"/>